<accession>A0A9Q0G379</accession>
<reference evidence="3" key="2">
    <citation type="journal article" date="2023" name="Plants (Basel)">
        <title>Annotation of the Turnera subulata (Passifloraceae) Draft Genome Reveals the S-Locus Evolved after the Divergence of Turneroideae from Passifloroideae in a Stepwise Manner.</title>
        <authorList>
            <person name="Henning P.M."/>
            <person name="Roalson E.H."/>
            <person name="Mir W."/>
            <person name="McCubbin A.G."/>
            <person name="Shore J.S."/>
        </authorList>
    </citation>
    <scope>NUCLEOTIDE SEQUENCE</scope>
    <source>
        <strain evidence="3">F60SS</strain>
    </source>
</reference>
<evidence type="ECO:0000313" key="4">
    <source>
        <dbReference type="Proteomes" id="UP001141552"/>
    </source>
</evidence>
<dbReference type="NCBIfam" id="TIGR01640">
    <property type="entry name" value="F_box_assoc_1"/>
    <property type="match status" value="2"/>
</dbReference>
<feature type="chain" id="PRO_5040487746" description="F-box domain-containing protein" evidence="1">
    <location>
        <begin position="19"/>
        <end position="754"/>
    </location>
</feature>
<dbReference type="EMBL" id="JAKUCV010002813">
    <property type="protein sequence ID" value="KAJ4841327.1"/>
    <property type="molecule type" value="Genomic_DNA"/>
</dbReference>
<keyword evidence="4" id="KW-1185">Reference proteome</keyword>
<sequence length="754" mass="87163">MDVHCWSLIPYMWQKLLAVLHLKVEVASLPDDVIIDILSRLPADQLLECRRVCKGWRALTKTNSFAELQLKRATPVILAGCFDFSNPHCIYLNDAPEGLLQPIRRFLNSPLALYEEEPNPPHQIVELNCWLLSSCDGLILGIRQIPRQLFIYNPITQEEITFPEVFNKVHICGLYFHPLTKEYRIIYAFATDNNNNYQYVIVNLPTFSWRALDYRFYCRPPTAKTTTLASGNLHWMVEHCKEAIGVGTKTRKDDQPCANSILRFNILTEYLDTVPHPEHDSCSGPTCGEMQLFEVDGNLSLCNRRGYSVFLWTLVDYSSWRWIRRYRFSLATDLQFSRFTLDYSCFQCWFLLSYCGAGSSVLEPVITKFTDRQLTYIMVVPRLWRKLFACSYSKADVASALPLPDDVIIDIFFPDDVIIDILSRLPADQVLQCRRVCKRWRALTSTASFAELQLKRATPVILAGCLDDSSSYPYCIFVNDAQQQGPLPTNPPQQRLLLANTPPHEMAEINCWVLSSCDGLILGKRKIPSQVFIYNPITQDEITFPEAFNAYHICGVYFHPVTKEYRVLYVFGRDQFNYYQFFIANLPTFSERPLSQGFNCCPPSAEATLAGGNLYWMLEHRKDVRGNPIAANSILRFDEPCANSILRFDIHTENLSTVPHPEWESCTGPSYGEMQLLQVDERLSLGHKRGHSLFLWTLEDYPNWHWIRRYKLNLADLYGPHIIRNHRMSFLWIKTDELLISWGVARLISWRLQS</sequence>
<dbReference type="InterPro" id="IPR050796">
    <property type="entry name" value="SCF_F-box_component"/>
</dbReference>
<feature type="signal peptide" evidence="1">
    <location>
        <begin position="1"/>
        <end position="18"/>
    </location>
</feature>
<dbReference type="SMART" id="SM00256">
    <property type="entry name" value="FBOX"/>
    <property type="match status" value="2"/>
</dbReference>
<feature type="domain" description="F-box" evidence="2">
    <location>
        <begin position="23"/>
        <end position="68"/>
    </location>
</feature>
<dbReference type="Gene3D" id="1.20.1280.50">
    <property type="match status" value="2"/>
</dbReference>
<evidence type="ECO:0000259" key="2">
    <source>
        <dbReference type="PROSITE" id="PS50181"/>
    </source>
</evidence>
<dbReference type="PANTHER" id="PTHR31672">
    <property type="entry name" value="BNACNNG10540D PROTEIN"/>
    <property type="match status" value="1"/>
</dbReference>
<keyword evidence="1" id="KW-0732">Signal</keyword>
<dbReference type="InterPro" id="IPR013187">
    <property type="entry name" value="F-box-assoc_dom_typ3"/>
</dbReference>
<dbReference type="CDD" id="cd22157">
    <property type="entry name" value="F-box_AtFBW1-like"/>
    <property type="match status" value="2"/>
</dbReference>
<dbReference type="OrthoDB" id="1306079at2759"/>
<dbReference type="InterPro" id="IPR017451">
    <property type="entry name" value="F-box-assoc_interact_dom"/>
</dbReference>
<organism evidence="3 4">
    <name type="scientific">Turnera subulata</name>
    <dbReference type="NCBI Taxonomy" id="218843"/>
    <lineage>
        <taxon>Eukaryota</taxon>
        <taxon>Viridiplantae</taxon>
        <taxon>Streptophyta</taxon>
        <taxon>Embryophyta</taxon>
        <taxon>Tracheophyta</taxon>
        <taxon>Spermatophyta</taxon>
        <taxon>Magnoliopsida</taxon>
        <taxon>eudicotyledons</taxon>
        <taxon>Gunneridae</taxon>
        <taxon>Pentapetalae</taxon>
        <taxon>rosids</taxon>
        <taxon>fabids</taxon>
        <taxon>Malpighiales</taxon>
        <taxon>Passifloraceae</taxon>
        <taxon>Turnera</taxon>
    </lineage>
</organism>
<proteinExistence type="predicted"/>
<evidence type="ECO:0000256" key="1">
    <source>
        <dbReference type="SAM" id="SignalP"/>
    </source>
</evidence>
<reference evidence="3" key="1">
    <citation type="submission" date="2022-02" db="EMBL/GenBank/DDBJ databases">
        <authorList>
            <person name="Henning P.M."/>
            <person name="McCubbin A.G."/>
            <person name="Shore J.S."/>
        </authorList>
    </citation>
    <scope>NUCLEOTIDE SEQUENCE</scope>
    <source>
        <strain evidence="3">F60SS</strain>
        <tissue evidence="3">Leaves</tissue>
    </source>
</reference>
<dbReference type="Pfam" id="PF08268">
    <property type="entry name" value="FBA_3"/>
    <property type="match status" value="2"/>
</dbReference>
<feature type="domain" description="F-box" evidence="2">
    <location>
        <begin position="413"/>
        <end position="452"/>
    </location>
</feature>
<comment type="caution">
    <text evidence="3">The sequence shown here is derived from an EMBL/GenBank/DDBJ whole genome shotgun (WGS) entry which is preliminary data.</text>
</comment>
<evidence type="ECO:0000313" key="3">
    <source>
        <dbReference type="EMBL" id="KAJ4841327.1"/>
    </source>
</evidence>
<dbReference type="Pfam" id="PF12937">
    <property type="entry name" value="F-box-like"/>
    <property type="match status" value="2"/>
</dbReference>
<dbReference type="InterPro" id="IPR036047">
    <property type="entry name" value="F-box-like_dom_sf"/>
</dbReference>
<protein>
    <recommendedName>
        <fullName evidence="2">F-box domain-containing protein</fullName>
    </recommendedName>
</protein>
<dbReference type="SUPFAM" id="SSF81383">
    <property type="entry name" value="F-box domain"/>
    <property type="match status" value="2"/>
</dbReference>
<dbReference type="AlphaFoldDB" id="A0A9Q0G379"/>
<dbReference type="PROSITE" id="PS50181">
    <property type="entry name" value="FBOX"/>
    <property type="match status" value="2"/>
</dbReference>
<name>A0A9Q0G379_9ROSI</name>
<dbReference type="Proteomes" id="UP001141552">
    <property type="component" value="Unassembled WGS sequence"/>
</dbReference>
<dbReference type="InterPro" id="IPR001810">
    <property type="entry name" value="F-box_dom"/>
</dbReference>
<gene>
    <name evidence="3" type="ORF">Tsubulata_039533</name>
</gene>